<dbReference type="RefSeq" id="WP_380124318.1">
    <property type="nucleotide sequence ID" value="NZ_JBHSIU010000065.1"/>
</dbReference>
<accession>A0ABV9W9I1</accession>
<comment type="caution">
    <text evidence="2">The sequence shown here is derived from an EMBL/GenBank/DDBJ whole genome shotgun (WGS) entry which is preliminary data.</text>
</comment>
<gene>
    <name evidence="2" type="ORF">ACFPIJ_42220</name>
</gene>
<dbReference type="Proteomes" id="UP001595912">
    <property type="component" value="Unassembled WGS sequence"/>
</dbReference>
<name>A0ABV9W9I1_9ACTN</name>
<feature type="region of interest" description="Disordered" evidence="1">
    <location>
        <begin position="1"/>
        <end position="22"/>
    </location>
</feature>
<protein>
    <submittedName>
        <fullName evidence="2">Uncharacterized protein</fullName>
    </submittedName>
</protein>
<keyword evidence="3" id="KW-1185">Reference proteome</keyword>
<evidence type="ECO:0000313" key="2">
    <source>
        <dbReference type="EMBL" id="MFC5004431.1"/>
    </source>
</evidence>
<sequence length="124" mass="13449">MDSLHDPEVPDTAPPPLSVGDPVTGKTRLLARQCATCIFRPGNQMHLAPGRLKTMVEQAIVDGSYVICHDTLPYGNFPEAQPAVCRGFADRYRTWRLQVIACLFGFVDVEPPAEPAGDGKGRTG</sequence>
<evidence type="ECO:0000256" key="1">
    <source>
        <dbReference type="SAM" id="MobiDB-lite"/>
    </source>
</evidence>
<reference evidence="3" key="1">
    <citation type="journal article" date="2019" name="Int. J. Syst. Evol. Microbiol.">
        <title>The Global Catalogue of Microorganisms (GCM) 10K type strain sequencing project: providing services to taxonomists for standard genome sequencing and annotation.</title>
        <authorList>
            <consortium name="The Broad Institute Genomics Platform"/>
            <consortium name="The Broad Institute Genome Sequencing Center for Infectious Disease"/>
            <person name="Wu L."/>
            <person name="Ma J."/>
        </authorList>
    </citation>
    <scope>NUCLEOTIDE SEQUENCE [LARGE SCALE GENOMIC DNA]</scope>
    <source>
        <strain evidence="3">CGMCC 4.7152</strain>
    </source>
</reference>
<proteinExistence type="predicted"/>
<organism evidence="2 3">
    <name type="scientific">Dactylosporangium cerinum</name>
    <dbReference type="NCBI Taxonomy" id="1434730"/>
    <lineage>
        <taxon>Bacteria</taxon>
        <taxon>Bacillati</taxon>
        <taxon>Actinomycetota</taxon>
        <taxon>Actinomycetes</taxon>
        <taxon>Micromonosporales</taxon>
        <taxon>Micromonosporaceae</taxon>
        <taxon>Dactylosporangium</taxon>
    </lineage>
</organism>
<dbReference type="EMBL" id="JBHSIU010000065">
    <property type="protein sequence ID" value="MFC5004431.1"/>
    <property type="molecule type" value="Genomic_DNA"/>
</dbReference>
<evidence type="ECO:0000313" key="3">
    <source>
        <dbReference type="Proteomes" id="UP001595912"/>
    </source>
</evidence>